<dbReference type="Proteomes" id="UP001337655">
    <property type="component" value="Unassembled WGS sequence"/>
</dbReference>
<dbReference type="AlphaFoldDB" id="A0AAV9P3U2"/>
<evidence type="ECO:0000256" key="4">
    <source>
        <dbReference type="ARBA" id="ARBA00023136"/>
    </source>
</evidence>
<dbReference type="InterPro" id="IPR023352">
    <property type="entry name" value="MAPEG-like_dom_sf"/>
</dbReference>
<gene>
    <name evidence="6" type="ORF">LTR77_007173</name>
</gene>
<evidence type="ECO:0000256" key="5">
    <source>
        <dbReference type="SAM" id="Phobius"/>
    </source>
</evidence>
<organism evidence="6 7">
    <name type="scientific">Saxophila tyrrhenica</name>
    <dbReference type="NCBI Taxonomy" id="1690608"/>
    <lineage>
        <taxon>Eukaryota</taxon>
        <taxon>Fungi</taxon>
        <taxon>Dikarya</taxon>
        <taxon>Ascomycota</taxon>
        <taxon>Pezizomycotina</taxon>
        <taxon>Dothideomycetes</taxon>
        <taxon>Dothideomycetidae</taxon>
        <taxon>Mycosphaerellales</taxon>
        <taxon>Extremaceae</taxon>
        <taxon>Saxophila</taxon>
    </lineage>
</organism>
<keyword evidence="4 5" id="KW-0472">Membrane</keyword>
<comment type="subcellular location">
    <subcellularLocation>
        <location evidence="1">Membrane</location>
    </subcellularLocation>
</comment>
<dbReference type="EMBL" id="JAVRRT010000011">
    <property type="protein sequence ID" value="KAK5167474.1"/>
    <property type="molecule type" value="Genomic_DNA"/>
</dbReference>
<sequence>MPPVLATGASPLIGPVVSLCGWTLVMEVWMYAVRIPALNKGTSQNKLKIRPEMTIQEMNSVIPHNARWKADNYNHLHEQPTKFYAILVALMQLQAHDRLTVGLAWAYVCLRVVHSLVHAIANPIMARFQVFALSSLTLAALTARAVQLYMQ</sequence>
<comment type="caution">
    <text evidence="6">The sequence shown here is derived from an EMBL/GenBank/DDBJ whole genome shotgun (WGS) entry which is preliminary data.</text>
</comment>
<evidence type="ECO:0000256" key="3">
    <source>
        <dbReference type="ARBA" id="ARBA00022989"/>
    </source>
</evidence>
<evidence type="ECO:0000256" key="1">
    <source>
        <dbReference type="ARBA" id="ARBA00004370"/>
    </source>
</evidence>
<keyword evidence="2 5" id="KW-0812">Transmembrane</keyword>
<evidence type="ECO:0000313" key="7">
    <source>
        <dbReference type="Proteomes" id="UP001337655"/>
    </source>
</evidence>
<dbReference type="GeneID" id="89928509"/>
<dbReference type="SUPFAM" id="SSF161084">
    <property type="entry name" value="MAPEG domain-like"/>
    <property type="match status" value="1"/>
</dbReference>
<evidence type="ECO:0008006" key="8">
    <source>
        <dbReference type="Google" id="ProtNLM"/>
    </source>
</evidence>
<protein>
    <recommendedName>
        <fullName evidence="8">Glutathione transferase</fullName>
    </recommendedName>
</protein>
<evidence type="ECO:0000256" key="2">
    <source>
        <dbReference type="ARBA" id="ARBA00022692"/>
    </source>
</evidence>
<dbReference type="Gene3D" id="1.20.120.550">
    <property type="entry name" value="Membrane associated eicosanoid/glutathione metabolism-like domain"/>
    <property type="match status" value="1"/>
</dbReference>
<dbReference type="GO" id="GO:0016020">
    <property type="term" value="C:membrane"/>
    <property type="evidence" value="ECO:0007669"/>
    <property type="project" value="UniProtKB-SubCell"/>
</dbReference>
<name>A0AAV9P3U2_9PEZI</name>
<evidence type="ECO:0000313" key="6">
    <source>
        <dbReference type="EMBL" id="KAK5167474.1"/>
    </source>
</evidence>
<dbReference type="InterPro" id="IPR001129">
    <property type="entry name" value="Membr-assoc_MAPEG"/>
</dbReference>
<dbReference type="RefSeq" id="XP_064657180.1">
    <property type="nucleotide sequence ID" value="XM_064804410.1"/>
</dbReference>
<feature type="transmembrane region" description="Helical" evidence="5">
    <location>
        <begin position="99"/>
        <end position="120"/>
    </location>
</feature>
<feature type="transmembrane region" description="Helical" evidence="5">
    <location>
        <begin position="12"/>
        <end position="33"/>
    </location>
</feature>
<feature type="transmembrane region" description="Helical" evidence="5">
    <location>
        <begin position="126"/>
        <end position="146"/>
    </location>
</feature>
<dbReference type="Pfam" id="PF01124">
    <property type="entry name" value="MAPEG"/>
    <property type="match status" value="1"/>
</dbReference>
<keyword evidence="7" id="KW-1185">Reference proteome</keyword>
<accession>A0AAV9P3U2</accession>
<proteinExistence type="predicted"/>
<reference evidence="6 7" key="1">
    <citation type="submission" date="2023-08" db="EMBL/GenBank/DDBJ databases">
        <title>Black Yeasts Isolated from many extreme environments.</title>
        <authorList>
            <person name="Coleine C."/>
            <person name="Stajich J.E."/>
            <person name="Selbmann L."/>
        </authorList>
    </citation>
    <scope>NUCLEOTIDE SEQUENCE [LARGE SCALE GENOMIC DNA]</scope>
    <source>
        <strain evidence="6 7">CCFEE 5935</strain>
    </source>
</reference>
<keyword evidence="3 5" id="KW-1133">Transmembrane helix</keyword>